<proteinExistence type="predicted"/>
<protein>
    <submittedName>
        <fullName evidence="1">Uncharacterized protein</fullName>
    </submittedName>
</protein>
<dbReference type="Proteomes" id="UP001054252">
    <property type="component" value="Unassembled WGS sequence"/>
</dbReference>
<evidence type="ECO:0000313" key="1">
    <source>
        <dbReference type="EMBL" id="GKV49192.1"/>
    </source>
</evidence>
<keyword evidence="2" id="KW-1185">Reference proteome</keyword>
<evidence type="ECO:0000313" key="2">
    <source>
        <dbReference type="Proteomes" id="UP001054252"/>
    </source>
</evidence>
<accession>A0AAV5MKW1</accession>
<sequence>MCPGSSECLSSGVDFRLLVFSCGYLYLITLHQRLE</sequence>
<name>A0AAV5MKW1_9ROSI</name>
<gene>
    <name evidence="1" type="ORF">SLEP1_g55955</name>
</gene>
<comment type="caution">
    <text evidence="1">The sequence shown here is derived from an EMBL/GenBank/DDBJ whole genome shotgun (WGS) entry which is preliminary data.</text>
</comment>
<dbReference type="AlphaFoldDB" id="A0AAV5MKW1"/>
<reference evidence="1 2" key="1">
    <citation type="journal article" date="2021" name="Commun. Biol.">
        <title>The genome of Shorea leprosula (Dipterocarpaceae) highlights the ecological relevance of drought in aseasonal tropical rainforests.</title>
        <authorList>
            <person name="Ng K.K.S."/>
            <person name="Kobayashi M.J."/>
            <person name="Fawcett J.A."/>
            <person name="Hatakeyama M."/>
            <person name="Paape T."/>
            <person name="Ng C.H."/>
            <person name="Ang C.C."/>
            <person name="Tnah L.H."/>
            <person name="Lee C.T."/>
            <person name="Nishiyama T."/>
            <person name="Sese J."/>
            <person name="O'Brien M.J."/>
            <person name="Copetti D."/>
            <person name="Mohd Noor M.I."/>
            <person name="Ong R.C."/>
            <person name="Putra M."/>
            <person name="Sireger I.Z."/>
            <person name="Indrioko S."/>
            <person name="Kosugi Y."/>
            <person name="Izuno A."/>
            <person name="Isagi Y."/>
            <person name="Lee S.L."/>
            <person name="Shimizu K.K."/>
        </authorList>
    </citation>
    <scope>NUCLEOTIDE SEQUENCE [LARGE SCALE GENOMIC DNA]</scope>
    <source>
        <strain evidence="1">214</strain>
    </source>
</reference>
<organism evidence="1 2">
    <name type="scientific">Rubroshorea leprosula</name>
    <dbReference type="NCBI Taxonomy" id="152421"/>
    <lineage>
        <taxon>Eukaryota</taxon>
        <taxon>Viridiplantae</taxon>
        <taxon>Streptophyta</taxon>
        <taxon>Embryophyta</taxon>
        <taxon>Tracheophyta</taxon>
        <taxon>Spermatophyta</taxon>
        <taxon>Magnoliopsida</taxon>
        <taxon>eudicotyledons</taxon>
        <taxon>Gunneridae</taxon>
        <taxon>Pentapetalae</taxon>
        <taxon>rosids</taxon>
        <taxon>malvids</taxon>
        <taxon>Malvales</taxon>
        <taxon>Dipterocarpaceae</taxon>
        <taxon>Rubroshorea</taxon>
    </lineage>
</organism>
<dbReference type="EMBL" id="BPVZ01000289">
    <property type="protein sequence ID" value="GKV49192.1"/>
    <property type="molecule type" value="Genomic_DNA"/>
</dbReference>